<evidence type="ECO:0000259" key="1">
    <source>
        <dbReference type="Pfam" id="PF13699"/>
    </source>
</evidence>
<evidence type="ECO:0000313" key="3">
    <source>
        <dbReference type="Proteomes" id="UP000546162"/>
    </source>
</evidence>
<comment type="caution">
    <text evidence="2">The sequence shown here is derived from an EMBL/GenBank/DDBJ whole genome shotgun (WGS) entry which is preliminary data.</text>
</comment>
<protein>
    <recommendedName>
        <fullName evidence="1">eCIS core domain-containing protein</fullName>
    </recommendedName>
</protein>
<reference evidence="2 3" key="1">
    <citation type="submission" date="2020-08" db="EMBL/GenBank/DDBJ databases">
        <title>Sequencing the genomes of 1000 actinobacteria strains.</title>
        <authorList>
            <person name="Klenk H.-P."/>
        </authorList>
    </citation>
    <scope>NUCLEOTIDE SEQUENCE [LARGE SCALE GENOMIC DNA]</scope>
    <source>
        <strain evidence="2 3">DSM 45809</strain>
    </source>
</reference>
<accession>A0A7W7H577</accession>
<feature type="domain" description="eCIS core" evidence="1">
    <location>
        <begin position="60"/>
        <end position="135"/>
    </location>
</feature>
<dbReference type="InterPro" id="IPR025295">
    <property type="entry name" value="eCIS_core_dom"/>
</dbReference>
<name>A0A7W7H577_9ACTN</name>
<dbReference type="Proteomes" id="UP000546162">
    <property type="component" value="Unassembled WGS sequence"/>
</dbReference>
<dbReference type="RefSeq" id="WP_185044299.1">
    <property type="nucleotide sequence ID" value="NZ_BAABFG010000005.1"/>
</dbReference>
<organism evidence="2 3">
    <name type="scientific">Actinoplanes octamycinicus</name>
    <dbReference type="NCBI Taxonomy" id="135948"/>
    <lineage>
        <taxon>Bacteria</taxon>
        <taxon>Bacillati</taxon>
        <taxon>Actinomycetota</taxon>
        <taxon>Actinomycetes</taxon>
        <taxon>Micromonosporales</taxon>
        <taxon>Micromonosporaceae</taxon>
        <taxon>Actinoplanes</taxon>
    </lineage>
</organism>
<gene>
    <name evidence="2" type="ORF">BJY16_007546</name>
</gene>
<keyword evidence="3" id="KW-1185">Reference proteome</keyword>
<dbReference type="AlphaFoldDB" id="A0A7W7H577"/>
<evidence type="ECO:0000313" key="2">
    <source>
        <dbReference type="EMBL" id="MBB4744087.1"/>
    </source>
</evidence>
<dbReference type="EMBL" id="JACHNB010000001">
    <property type="protein sequence ID" value="MBB4744087.1"/>
    <property type="molecule type" value="Genomic_DNA"/>
</dbReference>
<dbReference type="Pfam" id="PF13699">
    <property type="entry name" value="eCIS_core"/>
    <property type="match status" value="1"/>
</dbReference>
<sequence>MTGRIRRPATTPAGALPVPSRVRPAVHPLLRLQRQIGNQSVQRLLDPDELDRARGTGAALDDAVRAPMEAAFGADFGAVRVHTGGAADRLSRALGAHAFTTGRDIFFRAGGYEPDTTAGRRLLAHELTHVVQQSAAVAAGELSVSDPDDEFEREADQVADRIVSRADDQ</sequence>
<proteinExistence type="predicted"/>